<accession>A0ABR8P9Y3</accession>
<protein>
    <submittedName>
        <fullName evidence="1">Uncharacterized protein</fullName>
    </submittedName>
</protein>
<dbReference type="Proteomes" id="UP000704341">
    <property type="component" value="Unassembled WGS sequence"/>
</dbReference>
<keyword evidence="2" id="KW-1185">Reference proteome</keyword>
<gene>
    <name evidence="1" type="ORF">DTK66_10565</name>
</gene>
<dbReference type="RefSeq" id="WP_191668643.1">
    <property type="nucleotide sequence ID" value="NZ_QORN01000057.1"/>
</dbReference>
<name>A0ABR8P9Y3_9LACO</name>
<evidence type="ECO:0000313" key="1">
    <source>
        <dbReference type="EMBL" id="MBD5807511.1"/>
    </source>
</evidence>
<reference evidence="1 2" key="1">
    <citation type="submission" date="2018-07" db="EMBL/GenBank/DDBJ databases">
        <title>Phylogenomic Insights into understanding Host Adaptation of Lactobacillus reuteri by a novel species, Lactobacillus spp. M31.</title>
        <authorList>
            <person name="Sharma S."/>
            <person name="Patil P."/>
            <person name="Korpole S."/>
            <person name="Patil P.B."/>
        </authorList>
    </citation>
    <scope>NUCLEOTIDE SEQUENCE [LARGE SCALE GENOMIC DNA]</scope>
    <source>
        <strain evidence="1 2">M31</strain>
    </source>
</reference>
<proteinExistence type="predicted"/>
<evidence type="ECO:0000313" key="2">
    <source>
        <dbReference type="Proteomes" id="UP000704341"/>
    </source>
</evidence>
<sequence length="78" mass="9337">MNTDSFQKLTDWLKGRHYTLKQDGPNFVLSQQGHELAIITPPDKYQVKNIEMTFDEWVEFNKCIRNIRHYLIAQKKPE</sequence>
<dbReference type="EMBL" id="QORN01000057">
    <property type="protein sequence ID" value="MBD5807511.1"/>
    <property type="molecule type" value="Genomic_DNA"/>
</dbReference>
<organism evidence="1 2">
    <name type="scientific">Limosilactobacillus walteri</name>
    <dbReference type="NCBI Taxonomy" id="2268022"/>
    <lineage>
        <taxon>Bacteria</taxon>
        <taxon>Bacillati</taxon>
        <taxon>Bacillota</taxon>
        <taxon>Bacilli</taxon>
        <taxon>Lactobacillales</taxon>
        <taxon>Lactobacillaceae</taxon>
        <taxon>Limosilactobacillus</taxon>
    </lineage>
</organism>
<comment type="caution">
    <text evidence="1">The sequence shown here is derived from an EMBL/GenBank/DDBJ whole genome shotgun (WGS) entry which is preliminary data.</text>
</comment>